<protein>
    <submittedName>
        <fullName evidence="2">Uncharacterized protein</fullName>
    </submittedName>
</protein>
<feature type="transmembrane region" description="Helical" evidence="1">
    <location>
        <begin position="40"/>
        <end position="62"/>
    </location>
</feature>
<dbReference type="AlphaFoldDB" id="A0A8D8XG64"/>
<dbReference type="EMBL" id="HBUF01312440">
    <property type="protein sequence ID" value="CAG6693425.1"/>
    <property type="molecule type" value="Transcribed_RNA"/>
</dbReference>
<keyword evidence="1" id="KW-0472">Membrane</keyword>
<organism evidence="2">
    <name type="scientific">Cacopsylla melanoneura</name>
    <dbReference type="NCBI Taxonomy" id="428564"/>
    <lineage>
        <taxon>Eukaryota</taxon>
        <taxon>Metazoa</taxon>
        <taxon>Ecdysozoa</taxon>
        <taxon>Arthropoda</taxon>
        <taxon>Hexapoda</taxon>
        <taxon>Insecta</taxon>
        <taxon>Pterygota</taxon>
        <taxon>Neoptera</taxon>
        <taxon>Paraneoptera</taxon>
        <taxon>Hemiptera</taxon>
        <taxon>Sternorrhyncha</taxon>
        <taxon>Psylloidea</taxon>
        <taxon>Psyllidae</taxon>
        <taxon>Psyllinae</taxon>
        <taxon>Cacopsylla</taxon>
    </lineage>
</organism>
<name>A0A8D8XG64_9HEMI</name>
<sequence length="114" mass="12933">MGLTGCNIIHGYPFIHCNSFIHVWIHNISFNGLSFSSTLYGIRIIVVCVIIYMMVLMINIRFTRSQCSFVKLKQCYFSLKTALAEKVKTTSVDMLFLSGDSYASSLDYVANELK</sequence>
<evidence type="ECO:0000256" key="1">
    <source>
        <dbReference type="SAM" id="Phobius"/>
    </source>
</evidence>
<accession>A0A8D8XG64</accession>
<keyword evidence="1" id="KW-1133">Transmembrane helix</keyword>
<proteinExistence type="predicted"/>
<keyword evidence="1" id="KW-0812">Transmembrane</keyword>
<evidence type="ECO:0000313" key="2">
    <source>
        <dbReference type="EMBL" id="CAG6693425.1"/>
    </source>
</evidence>
<reference evidence="2" key="1">
    <citation type="submission" date="2021-05" db="EMBL/GenBank/DDBJ databases">
        <authorList>
            <person name="Alioto T."/>
            <person name="Alioto T."/>
            <person name="Gomez Garrido J."/>
        </authorList>
    </citation>
    <scope>NUCLEOTIDE SEQUENCE</scope>
</reference>